<dbReference type="InParanoid" id="G7E119"/>
<dbReference type="EMBL" id="BABT02000102">
    <property type="protein sequence ID" value="GAA96529.1"/>
    <property type="molecule type" value="Genomic_DNA"/>
</dbReference>
<reference evidence="1 2" key="2">
    <citation type="journal article" date="2012" name="Open Biol.">
        <title>Characteristics of nucleosomes and linker DNA regions on the genome of the basidiomycete Mixia osmundae revealed by mono- and dinucleosome mapping.</title>
        <authorList>
            <person name="Nishida H."/>
            <person name="Kondo S."/>
            <person name="Matsumoto T."/>
            <person name="Suzuki Y."/>
            <person name="Yoshikawa H."/>
            <person name="Taylor T.D."/>
            <person name="Sugiyama J."/>
        </authorList>
    </citation>
    <scope>NUCLEOTIDE SEQUENCE [LARGE SCALE GENOMIC DNA]</scope>
    <source>
        <strain evidence="2">CBS 9802 / IAM 14324 / JCM 22182 / KY 12970</strain>
    </source>
</reference>
<keyword evidence="2" id="KW-1185">Reference proteome</keyword>
<dbReference type="HOGENOM" id="CLU_366043_0_0_1"/>
<evidence type="ECO:0000313" key="2">
    <source>
        <dbReference type="Proteomes" id="UP000009131"/>
    </source>
</evidence>
<dbReference type="RefSeq" id="XP_014567427.1">
    <property type="nucleotide sequence ID" value="XM_014711941.1"/>
</dbReference>
<organism evidence="1 2">
    <name type="scientific">Mixia osmundae (strain CBS 9802 / IAM 14324 / JCM 22182 / KY 12970)</name>
    <dbReference type="NCBI Taxonomy" id="764103"/>
    <lineage>
        <taxon>Eukaryota</taxon>
        <taxon>Fungi</taxon>
        <taxon>Dikarya</taxon>
        <taxon>Basidiomycota</taxon>
        <taxon>Pucciniomycotina</taxon>
        <taxon>Mixiomycetes</taxon>
        <taxon>Mixiales</taxon>
        <taxon>Mixiaceae</taxon>
        <taxon>Mixia</taxon>
    </lineage>
</organism>
<reference evidence="1 2" key="1">
    <citation type="journal article" date="2011" name="J. Gen. Appl. Microbiol.">
        <title>Draft genome sequencing of the enigmatic basidiomycete Mixia osmundae.</title>
        <authorList>
            <person name="Nishida H."/>
            <person name="Nagatsuka Y."/>
            <person name="Sugiyama J."/>
        </authorList>
    </citation>
    <scope>NUCLEOTIDE SEQUENCE [LARGE SCALE GENOMIC DNA]</scope>
    <source>
        <strain evidence="2">CBS 9802 / IAM 14324 / JCM 22182 / KY 12970</strain>
    </source>
</reference>
<gene>
    <name evidence="1" type="primary">Mo03197</name>
    <name evidence="1" type="ORF">E5Q_03197</name>
</gene>
<comment type="caution">
    <text evidence="1">The sequence shown here is derived from an EMBL/GenBank/DDBJ whole genome shotgun (WGS) entry which is preliminary data.</text>
</comment>
<name>G7E119_MIXOS</name>
<proteinExistence type="predicted"/>
<accession>G7E119</accession>
<dbReference type="AlphaFoldDB" id="G7E119"/>
<evidence type="ECO:0000313" key="1">
    <source>
        <dbReference type="EMBL" id="GAA96529.1"/>
    </source>
</evidence>
<dbReference type="Proteomes" id="UP000009131">
    <property type="component" value="Unassembled WGS sequence"/>
</dbReference>
<sequence>MLLTWLALIASVAAQAVQLTDLPNCSIQISFQGKIWGAQFSMQWDPKTGALLATPYNSFIDDPAACCENIVNIGTEFLDVTYENDRVLLGGQFDGQPMMVQISLFKHHGDTLPRVFYIFKLSYAGNAYIDNTQYTTGMACAPAGTNSGVHGVGIWQPKDFGCTWQMDPTVDTDTNTHRATPQSMHSGFVLTLLAMLGFSTIWAVQLTDLPNCSIQTSFQGKLWAAQFSIQWGSNGKLVATPYNSFLDVPALCCASYRDQAAEFLGVDYEDDRVVFHGQFEGQLLVIQIAMLKHPGSTLPAVFYIFRMSYGSDEYFAQSDYSTGMACAPAGVNSGVRGVGVRQPKDYGCNWINNPVYGCPTIQPRLANKMQIVRLLASLAVLARSSVWALELKDLPNCSIKVSFEGKSWGAQFSMQWDTTGNLVNTPYNSFLDLPGECCTSVRSNTMRFLGVHYEEDRVIFHGQFEGQVLIIDMAMLKHPGSTLPAVFYIYRLSYGPDVYIAHTDYSTGMSCAPAGQDSGLHGVDMHQGALANILSPSAALSLRRDNAVMTCRPAGRSHASHPYDTSFQSYEAQHYLKELRKAAIERLCRSTVKAVQLTDLPNCSIQIAYKGMTFGAQFSMQWNPANGDLLTTPYNSFLDQPGMCCHSVHNEPNRFLGTVYQVDHVLLRGQFQGKPLMANIAMAKTPGSTLPSMYYLYQFSYAGESYISNTEYTTGMACAPAGVSSGVHGVGVWQPKDYHCQWSDDPMIECANGPSEDHDGPE</sequence>
<protein>
    <submittedName>
        <fullName evidence="1">Uncharacterized protein</fullName>
    </submittedName>
</protein>